<dbReference type="GO" id="GO:0005737">
    <property type="term" value="C:cytoplasm"/>
    <property type="evidence" value="ECO:0007669"/>
    <property type="project" value="UniProtKB-SubCell"/>
</dbReference>
<keyword evidence="2 7" id="KW-0227">DNA damage</keyword>
<keyword evidence="5 7" id="KW-0234">DNA repair</keyword>
<dbReference type="InterPro" id="IPR036876">
    <property type="entry name" value="UVR_dom_sf"/>
</dbReference>
<dbReference type="GO" id="GO:0009380">
    <property type="term" value="C:excinuclease repair complex"/>
    <property type="evidence" value="ECO:0007669"/>
    <property type="project" value="InterPro"/>
</dbReference>
<comment type="subunit">
    <text evidence="7">Interacts with UvrB in an incision complex.</text>
</comment>
<gene>
    <name evidence="7 10" type="primary">uvrC</name>
    <name evidence="10" type="ORF">GCM10008106_09370</name>
</gene>
<dbReference type="CDD" id="cd10434">
    <property type="entry name" value="GIY-YIG_UvrC_Cho"/>
    <property type="match status" value="1"/>
</dbReference>
<dbReference type="Pfam" id="PF22920">
    <property type="entry name" value="UvrC_RNaseH"/>
    <property type="match status" value="1"/>
</dbReference>
<dbReference type="AlphaFoldDB" id="A0A8J3CWX9"/>
<evidence type="ECO:0000256" key="2">
    <source>
        <dbReference type="ARBA" id="ARBA00022763"/>
    </source>
</evidence>
<dbReference type="SUPFAM" id="SSF46600">
    <property type="entry name" value="C-terminal UvrC-binding domain of UvrB"/>
    <property type="match status" value="1"/>
</dbReference>
<keyword evidence="6 7" id="KW-0742">SOS response</keyword>
<comment type="similarity">
    <text evidence="7">Belongs to the UvrC family.</text>
</comment>
<dbReference type="SUPFAM" id="SSF47781">
    <property type="entry name" value="RuvA domain 2-like"/>
    <property type="match status" value="1"/>
</dbReference>
<dbReference type="Pfam" id="PF08459">
    <property type="entry name" value="UvrC_RNaseH_dom"/>
    <property type="match status" value="1"/>
</dbReference>
<dbReference type="Gene3D" id="3.30.420.340">
    <property type="entry name" value="UvrC, RNAse H endonuclease domain"/>
    <property type="match status" value="1"/>
</dbReference>
<dbReference type="EMBL" id="BMYF01000004">
    <property type="protein sequence ID" value="GHB30601.1"/>
    <property type="molecule type" value="Genomic_DNA"/>
</dbReference>
<evidence type="ECO:0000313" key="11">
    <source>
        <dbReference type="Proteomes" id="UP000642809"/>
    </source>
</evidence>
<comment type="function">
    <text evidence="7">The UvrABC repair system catalyzes the recognition and processing of DNA lesions. UvrC both incises the 5' and 3' sides of the lesion. The N-terminal half is responsible for the 3' incision and the C-terminal half is responsible for the 5' incision.</text>
</comment>
<keyword evidence="11" id="KW-1185">Reference proteome</keyword>
<comment type="subcellular location">
    <subcellularLocation>
        <location evidence="7">Cytoplasm</location>
    </subcellularLocation>
</comment>
<dbReference type="FunFam" id="3.40.1440.10:FF:000001">
    <property type="entry name" value="UvrABC system protein C"/>
    <property type="match status" value="1"/>
</dbReference>
<dbReference type="InterPro" id="IPR010994">
    <property type="entry name" value="RuvA_2-like"/>
</dbReference>
<dbReference type="PROSITE" id="PS50165">
    <property type="entry name" value="UVRC"/>
    <property type="match status" value="1"/>
</dbReference>
<dbReference type="Pfam" id="PF01541">
    <property type="entry name" value="GIY-YIG"/>
    <property type="match status" value="1"/>
</dbReference>
<dbReference type="HAMAP" id="MF_00203">
    <property type="entry name" value="UvrC"/>
    <property type="match status" value="1"/>
</dbReference>
<dbReference type="RefSeq" id="WP_189579303.1">
    <property type="nucleotide sequence ID" value="NZ_BMYF01000004.1"/>
</dbReference>
<dbReference type="SMART" id="SM00465">
    <property type="entry name" value="GIYc"/>
    <property type="match status" value="1"/>
</dbReference>
<dbReference type="GO" id="GO:0009381">
    <property type="term" value="F:excinuclease ABC activity"/>
    <property type="evidence" value="ECO:0007669"/>
    <property type="project" value="UniProtKB-UniRule"/>
</dbReference>
<feature type="domain" description="GIY-YIG" evidence="8">
    <location>
        <begin position="16"/>
        <end position="95"/>
    </location>
</feature>
<dbReference type="InterPro" id="IPR000305">
    <property type="entry name" value="GIY-YIG_endonuc"/>
</dbReference>
<dbReference type="InterPro" id="IPR050066">
    <property type="entry name" value="UvrABC_protein_C"/>
</dbReference>
<dbReference type="SUPFAM" id="SSF82771">
    <property type="entry name" value="GIY-YIG endonuclease"/>
    <property type="match status" value="1"/>
</dbReference>
<dbReference type="Pfam" id="PF14520">
    <property type="entry name" value="HHH_5"/>
    <property type="match status" value="1"/>
</dbReference>
<evidence type="ECO:0000256" key="3">
    <source>
        <dbReference type="ARBA" id="ARBA00022769"/>
    </source>
</evidence>
<dbReference type="InterPro" id="IPR001162">
    <property type="entry name" value="UvrC_RNase_H_dom"/>
</dbReference>
<dbReference type="GO" id="GO:0003677">
    <property type="term" value="F:DNA binding"/>
    <property type="evidence" value="ECO:0007669"/>
    <property type="project" value="UniProtKB-UniRule"/>
</dbReference>
<dbReference type="Gene3D" id="3.40.1440.10">
    <property type="entry name" value="GIY-YIG endonuclease"/>
    <property type="match status" value="1"/>
</dbReference>
<dbReference type="PANTHER" id="PTHR30562">
    <property type="entry name" value="UVRC/OXIDOREDUCTASE"/>
    <property type="match status" value="1"/>
</dbReference>
<accession>A0A8J3CWX9</accession>
<sequence>MEAISYAVTDYLQLPDLPGVYKYYNADQELIYVGKAKSLKKRVASYFSKATGINHKTKRMVREIQRIEITIVNTEFDALLLENNLIKKSQPKYNILLKDDKTYPYLLLTKENYPRIFPTRKLIPHRGTYYGPFASVKAMNNVLELIRSLFTIRTCKLDLSPYKIVEQKYKVCLEYHIGNCLGPCEGLQKESDYLEDLEHAKHILKGNLGLAKGFFRKRMQEAAEDLAFERAHYFKEKLDLLEKYQAKSLVVNPSIADCDVFTLESDEKLAYVNYLKVKNGSIIITKTVELKKKLDESETDLLLIAIVRLRDQFNSDSVEILTNIELEETYEGLNIHTPKIGDKKRLVELSLKNTKFYKKEKLLASGEVVDKKNRVLKQLQADLSLKELPDHIECFDNSNIQGTNPVASMVYFKNGKPSTKDYRHYHIKTVEGPNDFASMTEVVGRRYKRVLEEGLPLPKLIVIDGGKGQLSSAMEALKALGIYGQIPIIGIAKRLEEIYFPEDQYPLHIDKKSESLRLLQRIRDEAHRFAITFHRDIRSKKAFNTSLTDIPGIGKTIAEKLLKHFKSTKKLEAASLEEIEAVVGKSKASLVFEAIQTKKAGD</sequence>
<dbReference type="InterPro" id="IPR038476">
    <property type="entry name" value="UvrC_RNase_H_dom_sf"/>
</dbReference>
<dbReference type="InterPro" id="IPR047296">
    <property type="entry name" value="GIY-YIG_UvrC_Cho"/>
</dbReference>
<dbReference type="GO" id="GO:0006289">
    <property type="term" value="P:nucleotide-excision repair"/>
    <property type="evidence" value="ECO:0007669"/>
    <property type="project" value="UniProtKB-UniRule"/>
</dbReference>
<keyword evidence="3 7" id="KW-0228">DNA excision</keyword>
<evidence type="ECO:0000256" key="7">
    <source>
        <dbReference type="HAMAP-Rule" id="MF_00203"/>
    </source>
</evidence>
<evidence type="ECO:0000256" key="4">
    <source>
        <dbReference type="ARBA" id="ARBA00022881"/>
    </source>
</evidence>
<reference evidence="10" key="2">
    <citation type="submission" date="2020-09" db="EMBL/GenBank/DDBJ databases">
        <authorList>
            <person name="Sun Q."/>
            <person name="Kim S."/>
        </authorList>
    </citation>
    <scope>NUCLEOTIDE SEQUENCE</scope>
    <source>
        <strain evidence="10">KCTC 23224</strain>
    </source>
</reference>
<dbReference type="InterPro" id="IPR035901">
    <property type="entry name" value="GIY-YIG_endonuc_sf"/>
</dbReference>
<evidence type="ECO:0000256" key="1">
    <source>
        <dbReference type="ARBA" id="ARBA00022490"/>
    </source>
</evidence>
<reference evidence="10" key="1">
    <citation type="journal article" date="2014" name="Int. J. Syst. Evol. Microbiol.">
        <title>Complete genome sequence of Corynebacterium casei LMG S-19264T (=DSM 44701T), isolated from a smear-ripened cheese.</title>
        <authorList>
            <consortium name="US DOE Joint Genome Institute (JGI-PGF)"/>
            <person name="Walter F."/>
            <person name="Albersmeier A."/>
            <person name="Kalinowski J."/>
            <person name="Ruckert C."/>
        </authorList>
    </citation>
    <scope>NUCLEOTIDE SEQUENCE</scope>
    <source>
        <strain evidence="10">KCTC 23224</strain>
    </source>
</reference>
<dbReference type="PANTHER" id="PTHR30562:SF1">
    <property type="entry name" value="UVRABC SYSTEM PROTEIN C"/>
    <property type="match status" value="1"/>
</dbReference>
<keyword evidence="4 7" id="KW-0267">Excision nuclease</keyword>
<protein>
    <recommendedName>
        <fullName evidence="7">UvrABC system protein C</fullName>
        <shortName evidence="7">Protein UvrC</shortName>
    </recommendedName>
    <alternativeName>
        <fullName evidence="7">Excinuclease ABC subunit C</fullName>
    </alternativeName>
</protein>
<evidence type="ECO:0000256" key="5">
    <source>
        <dbReference type="ARBA" id="ARBA00023204"/>
    </source>
</evidence>
<evidence type="ECO:0000313" key="10">
    <source>
        <dbReference type="EMBL" id="GHB30601.1"/>
    </source>
</evidence>
<dbReference type="NCBIfam" id="TIGR00194">
    <property type="entry name" value="uvrC"/>
    <property type="match status" value="1"/>
</dbReference>
<evidence type="ECO:0000259" key="8">
    <source>
        <dbReference type="PROSITE" id="PS50164"/>
    </source>
</evidence>
<dbReference type="Proteomes" id="UP000642809">
    <property type="component" value="Unassembled WGS sequence"/>
</dbReference>
<dbReference type="PROSITE" id="PS50164">
    <property type="entry name" value="GIY_YIG"/>
    <property type="match status" value="1"/>
</dbReference>
<dbReference type="InterPro" id="IPR004791">
    <property type="entry name" value="UvrC"/>
</dbReference>
<proteinExistence type="inferred from homology"/>
<evidence type="ECO:0000259" key="9">
    <source>
        <dbReference type="PROSITE" id="PS50165"/>
    </source>
</evidence>
<dbReference type="GO" id="GO:0009432">
    <property type="term" value="P:SOS response"/>
    <property type="evidence" value="ECO:0007669"/>
    <property type="project" value="UniProtKB-UniRule"/>
</dbReference>
<evidence type="ECO:0000256" key="6">
    <source>
        <dbReference type="ARBA" id="ARBA00023236"/>
    </source>
</evidence>
<keyword evidence="1 7" id="KW-0963">Cytoplasm</keyword>
<organism evidence="10 11">
    <name type="scientific">Mongoliitalea lutea</name>
    <dbReference type="NCBI Taxonomy" id="849756"/>
    <lineage>
        <taxon>Bacteria</taxon>
        <taxon>Pseudomonadati</taxon>
        <taxon>Bacteroidota</taxon>
        <taxon>Cytophagia</taxon>
        <taxon>Cytophagales</taxon>
        <taxon>Cyclobacteriaceae</taxon>
        <taxon>Mongoliitalea</taxon>
    </lineage>
</organism>
<feature type="domain" description="UvrC family homology region profile" evidence="9">
    <location>
        <begin position="333"/>
        <end position="477"/>
    </location>
</feature>
<dbReference type="Gene3D" id="1.10.150.20">
    <property type="entry name" value="5' to 3' exonuclease, C-terminal subdomain"/>
    <property type="match status" value="1"/>
</dbReference>
<name>A0A8J3CWX9_9BACT</name>
<comment type="caution">
    <text evidence="10">The sequence shown here is derived from an EMBL/GenBank/DDBJ whole genome shotgun (WGS) entry which is preliminary data.</text>
</comment>